<evidence type="ECO:0000313" key="1">
    <source>
        <dbReference type="EMBL" id="GIF02307.1"/>
    </source>
</evidence>
<dbReference type="Proteomes" id="UP000636960">
    <property type="component" value="Unassembled WGS sequence"/>
</dbReference>
<keyword evidence="2" id="KW-1185">Reference proteome</keyword>
<comment type="caution">
    <text evidence="1">The sequence shown here is derived from an EMBL/GenBank/DDBJ whole genome shotgun (WGS) entry which is preliminary data.</text>
</comment>
<evidence type="ECO:0000313" key="2">
    <source>
        <dbReference type="Proteomes" id="UP000636960"/>
    </source>
</evidence>
<sequence>MSPDTRPVVAGEFGQAGDDPSVVGDAAVVGILSGRGILDTLVHGVAGGTKVLAGAR</sequence>
<dbReference type="AlphaFoldDB" id="A0A919MWB2"/>
<gene>
    <name evidence="1" type="ORF">Ari01nite_97710</name>
</gene>
<proteinExistence type="predicted"/>
<dbReference type="RefSeq" id="WP_203791434.1">
    <property type="nucleotide sequence ID" value="NZ_BOMV01000129.1"/>
</dbReference>
<name>A0A919MWB2_9ACTN</name>
<organism evidence="1 2">
    <name type="scientific">Paractinoplanes rishiriensis</name>
    <dbReference type="NCBI Taxonomy" id="1050105"/>
    <lineage>
        <taxon>Bacteria</taxon>
        <taxon>Bacillati</taxon>
        <taxon>Actinomycetota</taxon>
        <taxon>Actinomycetes</taxon>
        <taxon>Micromonosporales</taxon>
        <taxon>Micromonosporaceae</taxon>
        <taxon>Paractinoplanes</taxon>
    </lineage>
</organism>
<accession>A0A919MWB2</accession>
<reference evidence="1" key="1">
    <citation type="submission" date="2021-01" db="EMBL/GenBank/DDBJ databases">
        <title>Whole genome shotgun sequence of Actinoplanes rishiriensis NBRC 108556.</title>
        <authorList>
            <person name="Komaki H."/>
            <person name="Tamura T."/>
        </authorList>
    </citation>
    <scope>NUCLEOTIDE SEQUENCE</scope>
    <source>
        <strain evidence="1">NBRC 108556</strain>
    </source>
</reference>
<dbReference type="EMBL" id="BOMV01000129">
    <property type="protein sequence ID" value="GIF02307.1"/>
    <property type="molecule type" value="Genomic_DNA"/>
</dbReference>
<protein>
    <submittedName>
        <fullName evidence="1">Uncharacterized protein</fullName>
    </submittedName>
</protein>